<keyword evidence="3 5" id="KW-1133">Transmembrane helix</keyword>
<keyword evidence="4 5" id="KW-0472">Membrane</keyword>
<evidence type="ECO:0000256" key="4">
    <source>
        <dbReference type="ARBA" id="ARBA00023136"/>
    </source>
</evidence>
<proteinExistence type="predicted"/>
<dbReference type="AlphaFoldDB" id="A0A2R8B5R2"/>
<dbReference type="RefSeq" id="WP_108852327.1">
    <property type="nucleotide sequence ID" value="NZ_OMOQ01000001.1"/>
</dbReference>
<feature type="domain" description="Yip1" evidence="6">
    <location>
        <begin position="10"/>
        <end position="159"/>
    </location>
</feature>
<comment type="subcellular location">
    <subcellularLocation>
        <location evidence="1">Membrane</location>
        <topology evidence="1">Multi-pass membrane protein</topology>
    </subcellularLocation>
</comment>
<feature type="transmembrane region" description="Helical" evidence="5">
    <location>
        <begin position="104"/>
        <end position="127"/>
    </location>
</feature>
<dbReference type="OrthoDB" id="7771437at2"/>
<reference evidence="7 8" key="1">
    <citation type="submission" date="2018-03" db="EMBL/GenBank/DDBJ databases">
        <authorList>
            <person name="Keele B.F."/>
        </authorList>
    </citation>
    <scope>NUCLEOTIDE SEQUENCE [LARGE SCALE GENOMIC DNA]</scope>
    <source>
        <strain evidence="7 8">CECT 8626</strain>
    </source>
</reference>
<sequence length="165" mass="17616">MAVTDDIVATYRRPRHVLRRLLAAEAHEARPLAYLIAALIVVYIAQWPALSRADVLAGPDSPVPFTQRMVAAFLGVFALLPAFYLVAALSHIAARILGGQGSFYAARLALFWAFLAVTPLMLLRGLVAGLTGAGPALTATGSLALAAFLWFWLSGLAAAEWGETR</sequence>
<dbReference type="Proteomes" id="UP000244924">
    <property type="component" value="Unassembled WGS sequence"/>
</dbReference>
<feature type="transmembrane region" description="Helical" evidence="5">
    <location>
        <begin position="32"/>
        <end position="50"/>
    </location>
</feature>
<evidence type="ECO:0000313" key="7">
    <source>
        <dbReference type="EMBL" id="SPH17937.1"/>
    </source>
</evidence>
<evidence type="ECO:0000256" key="2">
    <source>
        <dbReference type="ARBA" id="ARBA00022692"/>
    </source>
</evidence>
<dbReference type="Pfam" id="PF04893">
    <property type="entry name" value="Yip1"/>
    <property type="match status" value="1"/>
</dbReference>
<protein>
    <recommendedName>
        <fullName evidence="6">Yip1 domain-containing protein</fullName>
    </recommendedName>
</protein>
<keyword evidence="8" id="KW-1185">Reference proteome</keyword>
<evidence type="ECO:0000256" key="5">
    <source>
        <dbReference type="SAM" id="Phobius"/>
    </source>
</evidence>
<accession>A0A2R8B5R2</accession>
<dbReference type="GO" id="GO:0016020">
    <property type="term" value="C:membrane"/>
    <property type="evidence" value="ECO:0007669"/>
    <property type="project" value="UniProtKB-SubCell"/>
</dbReference>
<organism evidence="7 8">
    <name type="scientific">Albidovulum aquaemixtae</name>
    <dbReference type="NCBI Taxonomy" id="1542388"/>
    <lineage>
        <taxon>Bacteria</taxon>
        <taxon>Pseudomonadati</taxon>
        <taxon>Pseudomonadota</taxon>
        <taxon>Alphaproteobacteria</taxon>
        <taxon>Rhodobacterales</taxon>
        <taxon>Paracoccaceae</taxon>
        <taxon>Albidovulum</taxon>
    </lineage>
</organism>
<name>A0A2R8B5R2_9RHOB</name>
<evidence type="ECO:0000259" key="6">
    <source>
        <dbReference type="Pfam" id="PF04893"/>
    </source>
</evidence>
<evidence type="ECO:0000256" key="3">
    <source>
        <dbReference type="ARBA" id="ARBA00022989"/>
    </source>
</evidence>
<gene>
    <name evidence="7" type="ORF">DEA8626_01466</name>
</gene>
<evidence type="ECO:0000256" key="1">
    <source>
        <dbReference type="ARBA" id="ARBA00004141"/>
    </source>
</evidence>
<evidence type="ECO:0000313" key="8">
    <source>
        <dbReference type="Proteomes" id="UP000244924"/>
    </source>
</evidence>
<keyword evidence="2 5" id="KW-0812">Transmembrane</keyword>
<dbReference type="EMBL" id="OMOQ01000001">
    <property type="protein sequence ID" value="SPH17937.1"/>
    <property type="molecule type" value="Genomic_DNA"/>
</dbReference>
<feature type="transmembrane region" description="Helical" evidence="5">
    <location>
        <begin position="70"/>
        <end position="92"/>
    </location>
</feature>
<dbReference type="InterPro" id="IPR006977">
    <property type="entry name" value="Yip1_dom"/>
</dbReference>
<feature type="transmembrane region" description="Helical" evidence="5">
    <location>
        <begin position="139"/>
        <end position="159"/>
    </location>
</feature>